<dbReference type="AlphaFoldDB" id="A0A1C3KZJ1"/>
<name>A0A1C3KZJ1_PLAMA</name>
<organism evidence="1 2">
    <name type="scientific">Plasmodium malariae</name>
    <dbReference type="NCBI Taxonomy" id="5858"/>
    <lineage>
        <taxon>Eukaryota</taxon>
        <taxon>Sar</taxon>
        <taxon>Alveolata</taxon>
        <taxon>Apicomplexa</taxon>
        <taxon>Aconoidasida</taxon>
        <taxon>Haemosporida</taxon>
        <taxon>Plasmodiidae</taxon>
        <taxon>Plasmodium</taxon>
        <taxon>Plasmodium (Plasmodium)</taxon>
    </lineage>
</organism>
<sequence length="113" mass="13285">MEREIECQTEALNLSEEINISEKINDLLVAYAKSIILHNPAKNDENEYVIKKKIYEWSKEYFKKLYDENEGKNTNLDNDCDVKYDPSATSTESNAIKDQIKKEMTRVDFNRNI</sequence>
<evidence type="ECO:0000313" key="1">
    <source>
        <dbReference type="EMBL" id="SBT79657.1"/>
    </source>
</evidence>
<gene>
    <name evidence="1" type="primary">PmlGA01_110025200</name>
    <name evidence="1" type="ORF">PMLGA01_110025200</name>
</gene>
<dbReference type="VEuPathDB" id="PlasmoDB:PmUG01_11036600"/>
<protein>
    <submittedName>
        <fullName evidence="1">Uncharacterized protein</fullName>
    </submittedName>
</protein>
<reference evidence="1 2" key="1">
    <citation type="submission" date="2016-06" db="EMBL/GenBank/DDBJ databases">
        <authorList>
            <consortium name="Pathogen Informatics"/>
        </authorList>
    </citation>
    <scope>NUCLEOTIDE SEQUENCE [LARGE SCALE GENOMIC DNA]</scope>
    <source>
        <strain evidence="1">PmlGA01</strain>
    </source>
</reference>
<accession>A0A1C3KZJ1</accession>
<dbReference type="EMBL" id="LT594499">
    <property type="protein sequence ID" value="SBT79657.1"/>
    <property type="molecule type" value="Genomic_DNA"/>
</dbReference>
<proteinExistence type="predicted"/>
<evidence type="ECO:0000313" key="2">
    <source>
        <dbReference type="Proteomes" id="UP000219799"/>
    </source>
</evidence>
<dbReference type="Proteomes" id="UP000219799">
    <property type="component" value="Chromosome 11"/>
</dbReference>